<keyword evidence="1" id="KW-1133">Transmembrane helix</keyword>
<proteinExistence type="predicted"/>
<feature type="transmembrane region" description="Helical" evidence="1">
    <location>
        <begin position="1579"/>
        <end position="1603"/>
    </location>
</feature>
<evidence type="ECO:0000259" key="2">
    <source>
        <dbReference type="PROSITE" id="PS50234"/>
    </source>
</evidence>
<comment type="caution">
    <text evidence="3">The sequence shown here is derived from an EMBL/GenBank/DDBJ whole genome shotgun (WGS) entry which is preliminary data.</text>
</comment>
<gene>
    <name evidence="3" type="primary">Clca1_1</name>
    <name evidence="3" type="ORF">GTO92_0005851</name>
</gene>
<dbReference type="Pfam" id="PF13519">
    <property type="entry name" value="VWA_2"/>
    <property type="match status" value="2"/>
</dbReference>
<accession>A0ABS2YV82</accession>
<dbReference type="CDD" id="cd00198">
    <property type="entry name" value="vWFA"/>
    <property type="match status" value="2"/>
</dbReference>
<dbReference type="InterPro" id="IPR036465">
    <property type="entry name" value="vWFA_dom_sf"/>
</dbReference>
<evidence type="ECO:0000313" key="4">
    <source>
        <dbReference type="Proteomes" id="UP001166052"/>
    </source>
</evidence>
<keyword evidence="4" id="KW-1185">Reference proteome</keyword>
<sequence>MILKANVIIAGPKNSKGDDPYTLQYEGCGKEGRYIHFTPNFLLNDKFIKAYGPRGKVFVHEWAHLRWGVFNEYNEYQPFYREGDHYRVTKCPKDLSGKVCLGNDCSKCNLENANDPPKEGCVFLPEKYQETSSSIMYTPVVKSVNQFCNKSNHNQDAPNDQNRFCKLKSAWEVILESEDFRNANEATDLSSLEPQFTVMQESQTILCLVLDISGSMRESQRLERLQQASTLFIEIAKEGSFIGIVTFNNIAYVKKGLTYISGDDVRKTLVNTLPTRAEGGTNICSGLRDAFEVLSEDDGSTAGDEILLLTDGEDSGISSCFEAVKTSGTIVHTIALGPSAAKELEMLSEMTNGKKNYASDNFNSNGLLEAFMELSEEQIKLESTGGTQEPGDSLFGETYIDSEVGFNTTFLVTWQTDVKPDIFISDPDGKEYSIKDFKLGDKTTVGTLIIPGKAKTGKWLYNIQNTANQAQPMTISITSQPSGAKSEPVIVKTNLQQSSEPPYTVVIYAEVFKNFMPVHNANVTAIIETASTNIITVTLQDNGAGADLVKNDGIYSSFMTDYDGTGRYNFKVQVSKFQNETKAAAGHTSGAMYVQGYLENGTVHLNPPKPVVADEDFPVENFVRTKSGGTFMVKVVPPANKDVFPPCQITDLSAELLNNTVILAWTAPGDDMDKGTVAEYEIRTSKQAVDLRDNFHNATKINTSSIIPLTARSREQFSFDLEEEEKVNNSVIFFAVVSRDESLLASDVSNIAQVVIYHPSPKSRDPDASNQNRKLTIELVDKGYRNIVIAIHKAVPENPQLIDNIKANIIIAGQKITKGDEPYTLQYEGCGKEGLYIHFTPNFLLNDTFMKTYGPRGKVFVHEWAHLRWGVFDEYNEYQPFYREGEHYRVTMCPKHLLGKVCLGNDCSKCNLENASDPPKEGCVFLPEKYQETNSSIMYTTFLKSVNQFCDKSNHNQDAPNDQNKFCKLKSTWEVILESEDFRNTHEATDSGSVEPQFTVMQERKAALCLVLDVSGSMSGSGRLERLQQASTLFIEKIAKEESFIGIVTFNNAAYVMKGLTYVSGDDVRKTLVNALPTRADGGTNICSGLREALQVLRNDDGSAEGDEIVLLTDGEDSGISSCFEVVKTSGTKVHTIALGPSAAKELEMLSEMTDGKKYYASDNFNSNGLLEAFMELSEEQIQLESTGGTQEPGDSLVGDTYIDIGVGFNTNFLVTWQTDVKPDISISDPDGIKYSTKDFKLEEKATVGTLIIPGKAKTGKWSYRIENTARQPQSMTISITSQPSGAQSEPVIVKTNLQQTNESSYTAAIYVEVFKNLMPVRHANVTAIIETASTKIIPVILKDNGAGADLVAGDGIYSSYMTDYDGIGRYNFKVQVSKLQNEIKAAAGHTSGAMYVQGYLENGTVHLNPPKPVVVDDEDFPIEDFVRTKSGGTFMVKVVPPANQDVFPPCQITDLSAELINNTVNLAWTAPGDDMDKGTVAEYEIRKSKQAVHLRDNFHNATQVNTSSIIPLIAGSREQLSFDLEEEEKVNNSVIFFAVVSRDESLLASDVSNIAQVVIYHPSPKSRDPDTSNQNRKLTVGLAVSLVTIILCSVLGLIALIINKRNSGMMVLDEEHVRKKLNIVAEA</sequence>
<protein>
    <submittedName>
        <fullName evidence="3">CLCA1 regulator</fullName>
    </submittedName>
</protein>
<dbReference type="InterPro" id="IPR002035">
    <property type="entry name" value="VWF_A"/>
</dbReference>
<dbReference type="SUPFAM" id="SSF53300">
    <property type="entry name" value="vWA-like"/>
    <property type="match status" value="2"/>
</dbReference>
<dbReference type="EMBL" id="JAAWVN010004929">
    <property type="protein sequence ID" value="MBN3289813.1"/>
    <property type="molecule type" value="Genomic_DNA"/>
</dbReference>
<dbReference type="Gene3D" id="3.40.50.410">
    <property type="entry name" value="von Willebrand factor, type A domain"/>
    <property type="match status" value="2"/>
</dbReference>
<dbReference type="PROSITE" id="PS50234">
    <property type="entry name" value="VWFA"/>
    <property type="match status" value="2"/>
</dbReference>
<feature type="domain" description="VWFA" evidence="2">
    <location>
        <begin position="205"/>
        <end position="374"/>
    </location>
</feature>
<organism evidence="3 4">
    <name type="scientific">Polypterus senegalus</name>
    <name type="common">Senegal bichir</name>
    <dbReference type="NCBI Taxonomy" id="55291"/>
    <lineage>
        <taxon>Eukaryota</taxon>
        <taxon>Metazoa</taxon>
        <taxon>Chordata</taxon>
        <taxon>Craniata</taxon>
        <taxon>Vertebrata</taxon>
        <taxon>Euteleostomi</taxon>
        <taxon>Actinopterygii</taxon>
        <taxon>Polypteriformes</taxon>
        <taxon>Polypteridae</taxon>
        <taxon>Polypterus</taxon>
    </lineage>
</organism>
<dbReference type="Proteomes" id="UP001166052">
    <property type="component" value="Unassembled WGS sequence"/>
</dbReference>
<dbReference type="NCBIfam" id="NF041940">
    <property type="entry name" value="choice_anch_X"/>
    <property type="match status" value="1"/>
</dbReference>
<dbReference type="PANTHER" id="PTHR10579">
    <property type="entry name" value="CALCIUM-ACTIVATED CHLORIDE CHANNEL REGULATOR"/>
    <property type="match status" value="1"/>
</dbReference>
<feature type="non-terminal residue" evidence="3">
    <location>
        <position position="1628"/>
    </location>
</feature>
<evidence type="ECO:0000256" key="1">
    <source>
        <dbReference type="SAM" id="Phobius"/>
    </source>
</evidence>
<dbReference type="PANTHER" id="PTHR10579:SF172">
    <property type="entry name" value="CALCIUM-ACTIVATED CHLORIDE CHANNEL REGULATOR 4 PRECURSOR-RELATED"/>
    <property type="match status" value="1"/>
</dbReference>
<reference evidence="3" key="1">
    <citation type="journal article" date="2021" name="Cell">
        <title>Tracing the genetic footprints of vertebrate landing in non-teleost ray-finned fishes.</title>
        <authorList>
            <person name="Bi X."/>
            <person name="Wang K."/>
            <person name="Yang L."/>
            <person name="Pan H."/>
            <person name="Jiang H."/>
            <person name="Wei Q."/>
            <person name="Fang M."/>
            <person name="Yu H."/>
            <person name="Zhu C."/>
            <person name="Cai Y."/>
            <person name="He Y."/>
            <person name="Gan X."/>
            <person name="Zeng H."/>
            <person name="Yu D."/>
            <person name="Zhu Y."/>
            <person name="Jiang H."/>
            <person name="Qiu Q."/>
            <person name="Yang H."/>
            <person name="Zhang Y.E."/>
            <person name="Wang W."/>
            <person name="Zhu M."/>
            <person name="He S."/>
            <person name="Zhang G."/>
        </authorList>
    </citation>
    <scope>NUCLEOTIDE SEQUENCE</scope>
    <source>
        <strain evidence="3">Bchr_001</strain>
    </source>
</reference>
<feature type="domain" description="VWFA" evidence="2">
    <location>
        <begin position="1007"/>
        <end position="1177"/>
    </location>
</feature>
<keyword evidence="1" id="KW-0472">Membrane</keyword>
<evidence type="ECO:0000313" key="3">
    <source>
        <dbReference type="EMBL" id="MBN3289813.1"/>
    </source>
</evidence>
<feature type="non-terminal residue" evidence="3">
    <location>
        <position position="1"/>
    </location>
</feature>
<dbReference type="SMART" id="SM00327">
    <property type="entry name" value="VWA"/>
    <property type="match status" value="2"/>
</dbReference>
<dbReference type="InterPro" id="IPR013642">
    <property type="entry name" value="CLCA_N"/>
</dbReference>
<dbReference type="InterPro" id="IPR051266">
    <property type="entry name" value="CLCR"/>
</dbReference>
<dbReference type="Pfam" id="PF08434">
    <property type="entry name" value="CLCA"/>
    <property type="match status" value="2"/>
</dbReference>
<name>A0ABS2YV82_POLSE</name>
<keyword evidence="1" id="KW-0812">Transmembrane</keyword>